<comment type="similarity">
    <text evidence="1">Belongs to the short-chain dehydrogenases/reductases (SDR) family.</text>
</comment>
<evidence type="ECO:0000256" key="1">
    <source>
        <dbReference type="ARBA" id="ARBA00006484"/>
    </source>
</evidence>
<dbReference type="PRINTS" id="PR00081">
    <property type="entry name" value="GDHRDH"/>
</dbReference>
<organism evidence="3 4">
    <name type="scientific">Penicillium angulare</name>
    <dbReference type="NCBI Taxonomy" id="116970"/>
    <lineage>
        <taxon>Eukaryota</taxon>
        <taxon>Fungi</taxon>
        <taxon>Dikarya</taxon>
        <taxon>Ascomycota</taxon>
        <taxon>Pezizomycotina</taxon>
        <taxon>Eurotiomycetes</taxon>
        <taxon>Eurotiomycetidae</taxon>
        <taxon>Eurotiales</taxon>
        <taxon>Aspergillaceae</taxon>
        <taxon>Penicillium</taxon>
    </lineage>
</organism>
<dbReference type="InterPro" id="IPR002347">
    <property type="entry name" value="SDR_fam"/>
</dbReference>
<name>A0A9W9GE57_9EURO</name>
<dbReference type="PANTHER" id="PTHR43180">
    <property type="entry name" value="3-OXOACYL-(ACYL-CARRIER-PROTEIN) REDUCTASE (AFU_ORTHOLOGUE AFUA_6G11210)"/>
    <property type="match status" value="1"/>
</dbReference>
<reference evidence="3" key="1">
    <citation type="submission" date="2022-11" db="EMBL/GenBank/DDBJ databases">
        <authorList>
            <person name="Petersen C."/>
        </authorList>
    </citation>
    <scope>NUCLEOTIDE SEQUENCE</scope>
    <source>
        <strain evidence="3">IBT 30069</strain>
    </source>
</reference>
<evidence type="ECO:0000313" key="4">
    <source>
        <dbReference type="Proteomes" id="UP001149165"/>
    </source>
</evidence>
<dbReference type="Gene3D" id="3.40.50.720">
    <property type="entry name" value="NAD(P)-binding Rossmann-like Domain"/>
    <property type="match status" value="1"/>
</dbReference>
<reference evidence="3" key="2">
    <citation type="journal article" date="2023" name="IMA Fungus">
        <title>Comparative genomic study of the Penicillium genus elucidates a diverse pangenome and 15 lateral gene transfer events.</title>
        <authorList>
            <person name="Petersen C."/>
            <person name="Sorensen T."/>
            <person name="Nielsen M.R."/>
            <person name="Sondergaard T.E."/>
            <person name="Sorensen J.L."/>
            <person name="Fitzpatrick D.A."/>
            <person name="Frisvad J.C."/>
            <person name="Nielsen K.L."/>
        </authorList>
    </citation>
    <scope>NUCLEOTIDE SEQUENCE</scope>
    <source>
        <strain evidence="3">IBT 30069</strain>
    </source>
</reference>
<dbReference type="AlphaFoldDB" id="A0A9W9GE57"/>
<keyword evidence="2" id="KW-0560">Oxidoreductase</keyword>
<protein>
    <recommendedName>
        <fullName evidence="5">Short-chain dehydrogenase/reductase SDR</fullName>
    </recommendedName>
</protein>
<dbReference type="InterPro" id="IPR036291">
    <property type="entry name" value="NAD(P)-bd_dom_sf"/>
</dbReference>
<comment type="caution">
    <text evidence="3">The sequence shown here is derived from an EMBL/GenBank/DDBJ whole genome shotgun (WGS) entry which is preliminary data.</text>
</comment>
<dbReference type="Proteomes" id="UP001149165">
    <property type="component" value="Unassembled WGS sequence"/>
</dbReference>
<keyword evidence="4" id="KW-1185">Reference proteome</keyword>
<dbReference type="SUPFAM" id="SSF51735">
    <property type="entry name" value="NAD(P)-binding Rossmann-fold domains"/>
    <property type="match status" value="1"/>
</dbReference>
<evidence type="ECO:0000256" key="2">
    <source>
        <dbReference type="ARBA" id="ARBA00023002"/>
    </source>
</evidence>
<dbReference type="GO" id="GO:0016491">
    <property type="term" value="F:oxidoreductase activity"/>
    <property type="evidence" value="ECO:0007669"/>
    <property type="project" value="UniProtKB-KW"/>
</dbReference>
<dbReference type="PANTHER" id="PTHR43180:SF66">
    <property type="entry name" value="SHORT-CHAIN DEHYDROGENASE_REDUCTASE FAMILY PROTEIN"/>
    <property type="match status" value="1"/>
</dbReference>
<evidence type="ECO:0008006" key="5">
    <source>
        <dbReference type="Google" id="ProtNLM"/>
    </source>
</evidence>
<dbReference type="Pfam" id="PF00106">
    <property type="entry name" value="adh_short"/>
    <property type="match status" value="1"/>
</dbReference>
<evidence type="ECO:0000313" key="3">
    <source>
        <dbReference type="EMBL" id="KAJ5116961.1"/>
    </source>
</evidence>
<sequence length="307" mass="33045">MHHQVEFNPKILESAASRTVIITGGAGGIGGATARIFNEHGANVVIGDLPIFEQNAKDLIASFPHPSRTLFVPVDITKWDDMRNLFDRAIVTFGGVNIVVANAGIMESEELLDLDNVDENGDLRDSDEASKVFDVNIKGTLNTLRLGMHHMKSSDTSSSSASSIILVSSTSGYFGGTGVLGYIGSKHGVTGLLRGSQTAAQKYGVKVKGIAPFFTPTRITAGLAPRWKDSGMEANTPEHVGNIIAQSALDDSPSGSCILVAGKYLRELELTRTKLMPEWLGQDLVDFMGRAFRFIMDTGYNTPKRNT</sequence>
<accession>A0A9W9GE57</accession>
<proteinExistence type="inferred from homology"/>
<dbReference type="EMBL" id="JAPQKH010000001">
    <property type="protein sequence ID" value="KAJ5116961.1"/>
    <property type="molecule type" value="Genomic_DNA"/>
</dbReference>
<dbReference type="OrthoDB" id="5371740at2759"/>
<gene>
    <name evidence="3" type="ORF">N7456_001309</name>
</gene>